<dbReference type="EMBL" id="QAAD01000012">
    <property type="protein sequence ID" value="PTN07856.1"/>
    <property type="molecule type" value="Genomic_DNA"/>
</dbReference>
<evidence type="ECO:0000256" key="1">
    <source>
        <dbReference type="ARBA" id="ARBA00000085"/>
    </source>
</evidence>
<name>A0A2T5BZW8_9BACT</name>
<keyword evidence="13" id="KW-0812">Transmembrane</keyword>
<keyword evidence="8" id="KW-0418">Kinase</keyword>
<dbReference type="OrthoDB" id="9796457at2"/>
<feature type="domain" description="Histidine kinase" evidence="14">
    <location>
        <begin position="466"/>
        <end position="685"/>
    </location>
</feature>
<dbReference type="InterPro" id="IPR003661">
    <property type="entry name" value="HisK_dim/P_dom"/>
</dbReference>
<dbReference type="InterPro" id="IPR035965">
    <property type="entry name" value="PAS-like_dom_sf"/>
</dbReference>
<evidence type="ECO:0000259" key="15">
    <source>
        <dbReference type="PROSITE" id="PS50112"/>
    </source>
</evidence>
<dbReference type="PROSITE" id="PS50109">
    <property type="entry name" value="HIS_KIN"/>
    <property type="match status" value="1"/>
</dbReference>
<evidence type="ECO:0000256" key="6">
    <source>
        <dbReference type="ARBA" id="ARBA00022679"/>
    </source>
</evidence>
<feature type="coiled-coil region" evidence="12">
    <location>
        <begin position="439"/>
        <end position="466"/>
    </location>
</feature>
<accession>A0A2T5BZW8</accession>
<evidence type="ECO:0000256" key="7">
    <source>
        <dbReference type="ARBA" id="ARBA00022741"/>
    </source>
</evidence>
<evidence type="ECO:0000256" key="5">
    <source>
        <dbReference type="ARBA" id="ARBA00022553"/>
    </source>
</evidence>
<evidence type="ECO:0000256" key="2">
    <source>
        <dbReference type="ARBA" id="ARBA00004236"/>
    </source>
</evidence>
<dbReference type="Pfam" id="PF02518">
    <property type="entry name" value="HATPase_c"/>
    <property type="match status" value="1"/>
</dbReference>
<dbReference type="Pfam" id="PF00512">
    <property type="entry name" value="HisKA"/>
    <property type="match status" value="1"/>
</dbReference>
<dbReference type="Gene3D" id="3.30.450.20">
    <property type="entry name" value="PAS domain"/>
    <property type="match status" value="1"/>
</dbReference>
<protein>
    <recommendedName>
        <fullName evidence="3">histidine kinase</fullName>
        <ecNumber evidence="3">2.7.13.3</ecNumber>
    </recommendedName>
</protein>
<dbReference type="InterPro" id="IPR036890">
    <property type="entry name" value="HATPase_C_sf"/>
</dbReference>
<dbReference type="Gene3D" id="3.30.565.10">
    <property type="entry name" value="Histidine kinase-like ATPase, C-terminal domain"/>
    <property type="match status" value="1"/>
</dbReference>
<dbReference type="InterPro" id="IPR004358">
    <property type="entry name" value="Sig_transdc_His_kin-like_C"/>
</dbReference>
<comment type="subcellular location">
    <subcellularLocation>
        <location evidence="2">Cell membrane</location>
    </subcellularLocation>
</comment>
<dbReference type="SUPFAM" id="SSF47384">
    <property type="entry name" value="Homodimeric domain of signal transducing histidine kinase"/>
    <property type="match status" value="1"/>
</dbReference>
<evidence type="ECO:0000313" key="17">
    <source>
        <dbReference type="Proteomes" id="UP000243525"/>
    </source>
</evidence>
<keyword evidence="10" id="KW-0902">Two-component regulatory system</keyword>
<feature type="transmembrane region" description="Helical" evidence="13">
    <location>
        <begin position="133"/>
        <end position="149"/>
    </location>
</feature>
<keyword evidence="12" id="KW-0175">Coiled coil</keyword>
<dbReference type="Proteomes" id="UP000243525">
    <property type="component" value="Unassembled WGS sequence"/>
</dbReference>
<dbReference type="RefSeq" id="WP_107822843.1">
    <property type="nucleotide sequence ID" value="NZ_OY782574.1"/>
</dbReference>
<dbReference type="InterPro" id="IPR005467">
    <property type="entry name" value="His_kinase_dom"/>
</dbReference>
<keyword evidence="11 13" id="KW-0472">Membrane</keyword>
<dbReference type="InterPro" id="IPR000014">
    <property type="entry name" value="PAS"/>
</dbReference>
<evidence type="ECO:0000256" key="10">
    <source>
        <dbReference type="ARBA" id="ARBA00023012"/>
    </source>
</evidence>
<dbReference type="InterPro" id="IPR036097">
    <property type="entry name" value="HisK_dim/P_sf"/>
</dbReference>
<dbReference type="PRINTS" id="PR00344">
    <property type="entry name" value="BCTRLSENSOR"/>
</dbReference>
<evidence type="ECO:0000256" key="9">
    <source>
        <dbReference type="ARBA" id="ARBA00022840"/>
    </source>
</evidence>
<dbReference type="SUPFAM" id="SSF55874">
    <property type="entry name" value="ATPase domain of HSP90 chaperone/DNA topoisomerase II/histidine kinase"/>
    <property type="match status" value="1"/>
</dbReference>
<comment type="caution">
    <text evidence="16">The sequence shown here is derived from an EMBL/GenBank/DDBJ whole genome shotgun (WGS) entry which is preliminary data.</text>
</comment>
<dbReference type="PANTHER" id="PTHR43711:SF31">
    <property type="entry name" value="HISTIDINE KINASE"/>
    <property type="match status" value="1"/>
</dbReference>
<dbReference type="SUPFAM" id="SSF55785">
    <property type="entry name" value="PYP-like sensor domain (PAS domain)"/>
    <property type="match status" value="1"/>
</dbReference>
<evidence type="ECO:0000256" key="13">
    <source>
        <dbReference type="SAM" id="Phobius"/>
    </source>
</evidence>
<evidence type="ECO:0000313" key="16">
    <source>
        <dbReference type="EMBL" id="PTN07856.1"/>
    </source>
</evidence>
<keyword evidence="4" id="KW-1003">Cell membrane</keyword>
<dbReference type="EC" id="2.7.13.3" evidence="3"/>
<evidence type="ECO:0000259" key="14">
    <source>
        <dbReference type="PROSITE" id="PS50109"/>
    </source>
</evidence>
<dbReference type="Gene3D" id="1.10.287.130">
    <property type="match status" value="1"/>
</dbReference>
<dbReference type="NCBIfam" id="TIGR00229">
    <property type="entry name" value="sensory_box"/>
    <property type="match status" value="1"/>
</dbReference>
<dbReference type="SMART" id="SM00388">
    <property type="entry name" value="HisKA"/>
    <property type="match status" value="1"/>
</dbReference>
<dbReference type="GO" id="GO:0005886">
    <property type="term" value="C:plasma membrane"/>
    <property type="evidence" value="ECO:0007669"/>
    <property type="project" value="UniProtKB-SubCell"/>
</dbReference>
<feature type="transmembrane region" description="Helical" evidence="13">
    <location>
        <begin position="169"/>
        <end position="189"/>
    </location>
</feature>
<feature type="transmembrane region" description="Helical" evidence="13">
    <location>
        <begin position="25"/>
        <end position="44"/>
    </location>
</feature>
<dbReference type="CDD" id="cd16922">
    <property type="entry name" value="HATPase_EvgS-ArcB-TorS-like"/>
    <property type="match status" value="1"/>
</dbReference>
<keyword evidence="7" id="KW-0547">Nucleotide-binding</keyword>
<evidence type="ECO:0000256" key="11">
    <source>
        <dbReference type="ARBA" id="ARBA00023136"/>
    </source>
</evidence>
<keyword evidence="17" id="KW-1185">Reference proteome</keyword>
<evidence type="ECO:0000256" key="8">
    <source>
        <dbReference type="ARBA" id="ARBA00022777"/>
    </source>
</evidence>
<dbReference type="InterPro" id="IPR003594">
    <property type="entry name" value="HATPase_dom"/>
</dbReference>
<dbReference type="CDD" id="cd00130">
    <property type="entry name" value="PAS"/>
    <property type="match status" value="1"/>
</dbReference>
<dbReference type="Pfam" id="PF08448">
    <property type="entry name" value="PAS_4"/>
    <property type="match status" value="1"/>
</dbReference>
<comment type="catalytic activity">
    <reaction evidence="1">
        <text>ATP + protein L-histidine = ADP + protein N-phospho-L-histidine.</text>
        <dbReference type="EC" id="2.7.13.3"/>
    </reaction>
</comment>
<evidence type="ECO:0000256" key="4">
    <source>
        <dbReference type="ARBA" id="ARBA00022475"/>
    </source>
</evidence>
<keyword evidence="6" id="KW-0808">Transferase</keyword>
<feature type="transmembrane region" description="Helical" evidence="13">
    <location>
        <begin position="50"/>
        <end position="72"/>
    </location>
</feature>
<dbReference type="InterPro" id="IPR050736">
    <property type="entry name" value="Sensor_HK_Regulatory"/>
</dbReference>
<dbReference type="FunFam" id="3.30.565.10:FF:000023">
    <property type="entry name" value="PAS domain-containing sensor histidine kinase"/>
    <property type="match status" value="1"/>
</dbReference>
<keyword evidence="13" id="KW-1133">Transmembrane helix</keyword>
<evidence type="ECO:0000256" key="3">
    <source>
        <dbReference type="ARBA" id="ARBA00012438"/>
    </source>
</evidence>
<dbReference type="GO" id="GO:0005524">
    <property type="term" value="F:ATP binding"/>
    <property type="evidence" value="ECO:0007669"/>
    <property type="project" value="UniProtKB-KW"/>
</dbReference>
<reference evidence="16 17" key="1">
    <citation type="submission" date="2018-04" db="EMBL/GenBank/DDBJ databases">
        <title>Genomic Encyclopedia of Archaeal and Bacterial Type Strains, Phase II (KMG-II): from individual species to whole genera.</title>
        <authorList>
            <person name="Goeker M."/>
        </authorList>
    </citation>
    <scope>NUCLEOTIDE SEQUENCE [LARGE SCALE GENOMIC DNA]</scope>
    <source>
        <strain evidence="16 17">DSM 28823</strain>
    </source>
</reference>
<keyword evidence="9" id="KW-0067">ATP-binding</keyword>
<dbReference type="PANTHER" id="PTHR43711">
    <property type="entry name" value="TWO-COMPONENT HISTIDINE KINASE"/>
    <property type="match status" value="1"/>
</dbReference>
<dbReference type="GO" id="GO:0000155">
    <property type="term" value="F:phosphorelay sensor kinase activity"/>
    <property type="evidence" value="ECO:0007669"/>
    <property type="project" value="InterPro"/>
</dbReference>
<dbReference type="CDD" id="cd00082">
    <property type="entry name" value="HisKA"/>
    <property type="match status" value="1"/>
</dbReference>
<feature type="transmembrane region" description="Helical" evidence="13">
    <location>
        <begin position="79"/>
        <end position="96"/>
    </location>
</feature>
<dbReference type="SMART" id="SM00091">
    <property type="entry name" value="PAS"/>
    <property type="match status" value="1"/>
</dbReference>
<organism evidence="16 17">
    <name type="scientific">Mangrovibacterium marinum</name>
    <dbReference type="NCBI Taxonomy" id="1639118"/>
    <lineage>
        <taxon>Bacteria</taxon>
        <taxon>Pseudomonadati</taxon>
        <taxon>Bacteroidota</taxon>
        <taxon>Bacteroidia</taxon>
        <taxon>Marinilabiliales</taxon>
        <taxon>Prolixibacteraceae</taxon>
        <taxon>Mangrovibacterium</taxon>
    </lineage>
</organism>
<feature type="transmembrane region" description="Helical" evidence="13">
    <location>
        <begin position="108"/>
        <end position="126"/>
    </location>
</feature>
<evidence type="ECO:0000256" key="12">
    <source>
        <dbReference type="SAM" id="Coils"/>
    </source>
</evidence>
<dbReference type="InterPro" id="IPR013656">
    <property type="entry name" value="PAS_4"/>
</dbReference>
<gene>
    <name evidence="16" type="ORF">C8N47_11218</name>
</gene>
<dbReference type="SMART" id="SM00387">
    <property type="entry name" value="HATPase_c"/>
    <property type="match status" value="1"/>
</dbReference>
<sequence>MPVPIFNLIADKLSVKANDTNRKTLGLFLVFLATSLFGLYSLTMGLSGKLKYVCTPGDVSLMAISVVGLYLLYIRKTRLAINSIFLWVIPAYFYYISPDQAIMPIHHTIQFTLWTGIAGLVLLLFQSNNRRKLFLFYLVWLGALVLHIVQANRTELLGQLYWNPTEYILNPVIVLTIGFIICFVTAWTYGHHMKLLITQLADTETRIQQFEKQLPQGYLLLQINRDELGNPVNLSVVKANKAFEATFRVSMREIRHVDIDVIFPKLFKNSFNWNYFLLHSRKRQMELHLPHLDKWFELTTVMPTKDLIACVFYDITNKQNAIYSLKESRKRFQVLLEAIPDLFFIIDKDGVYVDFVIKDSEQLEIDREDIIGNSIFEVGFSEKMSRKIYQYIQDAIRFDSIETIEYALEVNKGTAMFEMRIAKLDDNSVITIARDITKRKLAEIRLEQAKQKAEEADQLKSAFLANISHEIRTPMNAIIGFSRMLGSPDFDDDERGKFIEIIVNNGRLLMEMINDMISISKIESNQVVMHKGFCKINDLMVDLFREYSIDVAGKPIKLKLNNENANPKFGVSTDRQLLTEILKKLIDNAIKFTTDGEVEFGYRMEGNDRLKFFVRDTGIGIDEQNLERIFDRFHQIDHKKSRKYEGTGLGLAIAQHYAHVLGGNIDVQSAINQGSSFSFSIPFENGDGLLTVVR</sequence>
<dbReference type="AlphaFoldDB" id="A0A2T5BZW8"/>
<keyword evidence="5" id="KW-0597">Phosphoprotein</keyword>
<feature type="domain" description="PAS" evidence="15">
    <location>
        <begin position="328"/>
        <end position="399"/>
    </location>
</feature>
<proteinExistence type="predicted"/>
<dbReference type="PROSITE" id="PS50112">
    <property type="entry name" value="PAS"/>
    <property type="match status" value="1"/>
</dbReference>